<dbReference type="PRINTS" id="PR00119">
    <property type="entry name" value="CATATPASE"/>
</dbReference>
<feature type="transmembrane region" description="Helical" evidence="11">
    <location>
        <begin position="803"/>
        <end position="822"/>
    </location>
</feature>
<dbReference type="InterPro" id="IPR023214">
    <property type="entry name" value="HAD_sf"/>
</dbReference>
<keyword evidence="8 11" id="KW-1133">Transmembrane helix</keyword>
<reference evidence="13 14" key="1">
    <citation type="submission" date="2023-09" db="EMBL/GenBank/DDBJ databases">
        <title>Pangenome analysis of Batrachochytrium dendrobatidis and related Chytrids.</title>
        <authorList>
            <person name="Yacoub M.N."/>
            <person name="Stajich J.E."/>
            <person name="James T.Y."/>
        </authorList>
    </citation>
    <scope>NUCLEOTIDE SEQUENCE [LARGE SCALE GENOMIC DNA]</scope>
    <source>
        <strain evidence="13 14">JEL0888</strain>
    </source>
</reference>
<keyword evidence="14" id="KW-1185">Reference proteome</keyword>
<dbReference type="PANTHER" id="PTHR24093">
    <property type="entry name" value="CATION TRANSPORTING ATPASE"/>
    <property type="match status" value="1"/>
</dbReference>
<evidence type="ECO:0000256" key="11">
    <source>
        <dbReference type="SAM" id="Phobius"/>
    </source>
</evidence>
<evidence type="ECO:0000256" key="4">
    <source>
        <dbReference type="ARBA" id="ARBA00022741"/>
    </source>
</evidence>
<feature type="transmembrane region" description="Helical" evidence="11">
    <location>
        <begin position="874"/>
        <end position="897"/>
    </location>
</feature>
<evidence type="ECO:0000313" key="14">
    <source>
        <dbReference type="Proteomes" id="UP001527925"/>
    </source>
</evidence>
<dbReference type="Pfam" id="PF00690">
    <property type="entry name" value="Cation_ATPase_N"/>
    <property type="match status" value="1"/>
</dbReference>
<evidence type="ECO:0000256" key="1">
    <source>
        <dbReference type="ARBA" id="ARBA00004127"/>
    </source>
</evidence>
<feature type="transmembrane region" description="Helical" evidence="11">
    <location>
        <begin position="334"/>
        <end position="358"/>
    </location>
</feature>
<dbReference type="SFLD" id="SFLDF00027">
    <property type="entry name" value="p-type_atpase"/>
    <property type="match status" value="1"/>
</dbReference>
<dbReference type="InterPro" id="IPR023299">
    <property type="entry name" value="ATPase_P-typ_cyto_dom_N"/>
</dbReference>
<dbReference type="SUPFAM" id="SSF56784">
    <property type="entry name" value="HAD-like"/>
    <property type="match status" value="1"/>
</dbReference>
<dbReference type="InterPro" id="IPR023298">
    <property type="entry name" value="ATPase_P-typ_TM_dom_sf"/>
</dbReference>
<feature type="transmembrane region" description="Helical" evidence="11">
    <location>
        <begin position="917"/>
        <end position="938"/>
    </location>
</feature>
<dbReference type="Pfam" id="PF13246">
    <property type="entry name" value="Cation_ATPase"/>
    <property type="match status" value="1"/>
</dbReference>
<feature type="transmembrane region" description="Helical" evidence="11">
    <location>
        <begin position="828"/>
        <end position="853"/>
    </location>
</feature>
<dbReference type="InterPro" id="IPR006068">
    <property type="entry name" value="ATPase_P-typ_cation-transptr_C"/>
</dbReference>
<accession>A0ABR4N3L9</accession>
<dbReference type="PRINTS" id="PR00121">
    <property type="entry name" value="NAKATPASE"/>
</dbReference>
<organism evidence="13 14">
    <name type="scientific">Polyrhizophydium stewartii</name>
    <dbReference type="NCBI Taxonomy" id="2732419"/>
    <lineage>
        <taxon>Eukaryota</taxon>
        <taxon>Fungi</taxon>
        <taxon>Fungi incertae sedis</taxon>
        <taxon>Chytridiomycota</taxon>
        <taxon>Chytridiomycota incertae sedis</taxon>
        <taxon>Chytridiomycetes</taxon>
        <taxon>Rhizophydiales</taxon>
        <taxon>Rhizophydiales incertae sedis</taxon>
        <taxon>Polyrhizophydium</taxon>
    </lineage>
</organism>
<dbReference type="Gene3D" id="1.20.1110.10">
    <property type="entry name" value="Calcium-transporting ATPase, transmembrane domain"/>
    <property type="match status" value="1"/>
</dbReference>
<evidence type="ECO:0000256" key="7">
    <source>
        <dbReference type="ARBA" id="ARBA00022967"/>
    </source>
</evidence>
<feature type="transmembrane region" description="Helical" evidence="11">
    <location>
        <begin position="959"/>
        <end position="980"/>
    </location>
</feature>
<dbReference type="Gene3D" id="3.40.50.1000">
    <property type="entry name" value="HAD superfamily/HAD-like"/>
    <property type="match status" value="1"/>
</dbReference>
<dbReference type="InterPro" id="IPR001757">
    <property type="entry name" value="P_typ_ATPase"/>
</dbReference>
<evidence type="ECO:0000259" key="12">
    <source>
        <dbReference type="SMART" id="SM00831"/>
    </source>
</evidence>
<evidence type="ECO:0000256" key="6">
    <source>
        <dbReference type="ARBA" id="ARBA00022842"/>
    </source>
</evidence>
<dbReference type="InterPro" id="IPR059000">
    <property type="entry name" value="ATPase_P-type_domA"/>
</dbReference>
<gene>
    <name evidence="13" type="primary">PMC1_1</name>
    <name evidence="13" type="ORF">HK105_206385</name>
</gene>
<evidence type="ECO:0000256" key="3">
    <source>
        <dbReference type="ARBA" id="ARBA00022723"/>
    </source>
</evidence>
<keyword evidence="9 11" id="KW-0472">Membrane</keyword>
<evidence type="ECO:0000256" key="9">
    <source>
        <dbReference type="ARBA" id="ARBA00023136"/>
    </source>
</evidence>
<feature type="transmembrane region" description="Helical" evidence="11">
    <location>
        <begin position="992"/>
        <end position="1012"/>
    </location>
</feature>
<feature type="transmembrane region" description="Helical" evidence="11">
    <location>
        <begin position="293"/>
        <end position="314"/>
    </location>
</feature>
<evidence type="ECO:0000256" key="10">
    <source>
        <dbReference type="SAM" id="MobiDB-lite"/>
    </source>
</evidence>
<protein>
    <submittedName>
        <fullName evidence="13">Plasma membrane calcium</fullName>
    </submittedName>
</protein>
<dbReference type="Proteomes" id="UP001527925">
    <property type="component" value="Unassembled WGS sequence"/>
</dbReference>
<feature type="transmembrane region" description="Helical" evidence="11">
    <location>
        <begin position="134"/>
        <end position="154"/>
    </location>
</feature>
<keyword evidence="3" id="KW-0479">Metal-binding</keyword>
<feature type="domain" description="Cation-transporting P-type ATPase N-terminal" evidence="12">
    <location>
        <begin position="43"/>
        <end position="119"/>
    </location>
</feature>
<dbReference type="Pfam" id="PF00122">
    <property type="entry name" value="E1-E2_ATPase"/>
    <property type="match status" value="1"/>
</dbReference>
<dbReference type="SFLD" id="SFLDS00003">
    <property type="entry name" value="Haloacid_Dehalogenase"/>
    <property type="match status" value="1"/>
</dbReference>
<dbReference type="Pfam" id="PF00689">
    <property type="entry name" value="Cation_ATPase_C"/>
    <property type="match status" value="1"/>
</dbReference>
<dbReference type="InterPro" id="IPR018303">
    <property type="entry name" value="ATPase_P-typ_P_site"/>
</dbReference>
<keyword evidence="2 11" id="KW-0812">Transmembrane</keyword>
<evidence type="ECO:0000256" key="8">
    <source>
        <dbReference type="ARBA" id="ARBA00022989"/>
    </source>
</evidence>
<proteinExistence type="predicted"/>
<dbReference type="InterPro" id="IPR004014">
    <property type="entry name" value="ATPase_P-typ_cation-transptr_N"/>
</dbReference>
<evidence type="ECO:0000256" key="5">
    <source>
        <dbReference type="ARBA" id="ARBA00022840"/>
    </source>
</evidence>
<keyword evidence="6" id="KW-0460">Magnesium</keyword>
<dbReference type="SUPFAM" id="SSF81653">
    <property type="entry name" value="Calcium ATPase, transduction domain A"/>
    <property type="match status" value="1"/>
</dbReference>
<comment type="subcellular location">
    <subcellularLocation>
        <location evidence="1">Endomembrane system</location>
        <topology evidence="1">Multi-pass membrane protein</topology>
    </subcellularLocation>
</comment>
<dbReference type="Gene3D" id="3.40.1110.10">
    <property type="entry name" value="Calcium-transporting ATPase, cytoplasmic domain N"/>
    <property type="match status" value="1"/>
</dbReference>
<dbReference type="SFLD" id="SFLDG00002">
    <property type="entry name" value="C1.7:_P-type_atpase_like"/>
    <property type="match status" value="1"/>
</dbReference>
<dbReference type="PANTHER" id="PTHR24093:SF369">
    <property type="entry name" value="CALCIUM-TRANSPORTING ATPASE"/>
    <property type="match status" value="1"/>
</dbReference>
<dbReference type="InterPro" id="IPR008250">
    <property type="entry name" value="ATPase_P-typ_transduc_dom_A_sf"/>
</dbReference>
<evidence type="ECO:0000313" key="13">
    <source>
        <dbReference type="EMBL" id="KAL2914127.1"/>
    </source>
</evidence>
<dbReference type="NCBIfam" id="TIGR01494">
    <property type="entry name" value="ATPase_P-type"/>
    <property type="match status" value="2"/>
</dbReference>
<name>A0ABR4N3L9_9FUNG</name>
<dbReference type="InterPro" id="IPR036412">
    <property type="entry name" value="HAD-like_sf"/>
</dbReference>
<evidence type="ECO:0000256" key="2">
    <source>
        <dbReference type="ARBA" id="ARBA00022692"/>
    </source>
</evidence>
<keyword evidence="5" id="KW-0067">ATP-binding</keyword>
<dbReference type="SUPFAM" id="SSF81660">
    <property type="entry name" value="Metal cation-transporting ATPase, ATP-binding domain N"/>
    <property type="match status" value="1"/>
</dbReference>
<dbReference type="SUPFAM" id="SSF81665">
    <property type="entry name" value="Calcium ATPase, transmembrane domain M"/>
    <property type="match status" value="1"/>
</dbReference>
<dbReference type="EMBL" id="JADGIZ020000037">
    <property type="protein sequence ID" value="KAL2914127.1"/>
    <property type="molecule type" value="Genomic_DNA"/>
</dbReference>
<dbReference type="InterPro" id="IPR044492">
    <property type="entry name" value="P_typ_ATPase_HD_dom"/>
</dbReference>
<feature type="transmembrane region" description="Helical" evidence="11">
    <location>
        <begin position="104"/>
        <end position="122"/>
    </location>
</feature>
<keyword evidence="7" id="KW-1278">Translocase</keyword>
<dbReference type="PROSITE" id="PS00154">
    <property type="entry name" value="ATPASE_E1_E2"/>
    <property type="match status" value="1"/>
</dbReference>
<feature type="region of interest" description="Disordered" evidence="10">
    <location>
        <begin position="1196"/>
        <end position="1221"/>
    </location>
</feature>
<comment type="caution">
    <text evidence="13">The sequence shown here is derived from an EMBL/GenBank/DDBJ whole genome shotgun (WGS) entry which is preliminary data.</text>
</comment>
<dbReference type="SMART" id="SM00831">
    <property type="entry name" value="Cation_ATPase_N"/>
    <property type="match status" value="1"/>
</dbReference>
<keyword evidence="4" id="KW-0547">Nucleotide-binding</keyword>
<dbReference type="Gene3D" id="2.70.150.10">
    <property type="entry name" value="Calcium-transporting ATPase, cytoplasmic transduction domain A"/>
    <property type="match status" value="1"/>
</dbReference>
<sequence>MPSDTRPTAAAPTAAAASAHDFELTPEAVLDLLDPKNPELCAKWGRAPGIAAMLRSDLAAGLCGTSSEEAHAMRRAVFGTNALPEPVLKSIFQFMWDALQDKTLLVLCAAAVVEMAIGVYKFKFAPEEKRDNLALIDGGAIVVAVLIVVMVGSISDFRKQNQFRQLSDFSKSLSETKVVRDAETVQVPTASLLVGDIVLIQTGDVVPADGVLIEGFQVQTDESTLTGEPISINKDLGNDPFLLSGTKVVSGVGRMIVVATGVNSLNGRSLLALEVEPEATPLQEKLGRIADMIAKFGVAAAIAMVVVLLVAYFIASPPSTKDSFAITQDVISLLILAITIVVVAVPEGLPLAVTISLAHATLRMLKDNNLVRHLAACETMGNATTICSDKTGTLTMNKMTVVQGVLLETHFEHADIPATVSAKLRGDKASAQQTAAFAKLLDLVAASLNVNSTAAETRNKDGEIAFNGSKTEVALLEFTRLLGFEYAKHRDAVKLTAIAPFSSERKRMSCIMRQPADTAFEAALGLDADEAAPAGAAHRDWVCAKGASEIILGLSDRFVDGDGRVRPMTAAKRAEFAGIIESFASQALRTIGAAIRPVPPAHAAAAAAATDASNGDGNGDGAEVEIPDSERLIFVGLFGILDPLRPEVPAAVASCQSAGIVVRMVTGDNIATARAIARSCGILTADGVAMEGPVFRALPQGELDAVLPRLQVLARSSPLDKQILVNSLKRLGHTVAVTGDGTNDAPALAAADVGFSMGIAGTEVSKEASDIVLMDDNFASLVKAVVWGRCVYDSIRKFLQFQLTVNVSAVVLTVITSFYTTVSGPKTIVSVLSAVQLLWINLIMDTFAALALATDPPSPDLLDRKPSSRAESIISPDMFKMIVGQGVYQVAACLVLFFQGPHWWGDRVYDPNSVKEVGVDVTTASIIFNTYVFCQVFNEINCRSITRDINVFKGFFKNGTFLFILGLTILLQAIIVQFAGVIFKTNPSGLDWFGWVISLAVGAGALPVGVLVRCLPDFPIPAWILGKTNEALDQPKPEVTITITDVDGPMPEGDKAKIVSVETIELGPVTDISKRTGSVSSTAELLDHPDRKTPRERWTSAIEKTRLQIRVVGHFMAPRNARLSGPSAATSTFIGVAPLARTDTRDSGWSTLRDVVRTVSVVNAFRSGRAQRIDFATLQIADVDAIRRARAVRSRLSHAPRLSDAGSTHMHRPSSSTLGAQ</sequence>